<proteinExistence type="predicted"/>
<feature type="compositionally biased region" description="Acidic residues" evidence="2">
    <location>
        <begin position="61"/>
        <end position="71"/>
    </location>
</feature>
<keyword evidence="3" id="KW-0472">Membrane</keyword>
<evidence type="ECO:0000256" key="3">
    <source>
        <dbReference type="SAM" id="Phobius"/>
    </source>
</evidence>
<accession>A0A0G0ZGB7</accession>
<dbReference type="EMBL" id="LCDD01000003">
    <property type="protein sequence ID" value="KKS47719.1"/>
    <property type="molecule type" value="Genomic_DNA"/>
</dbReference>
<evidence type="ECO:0000313" key="5">
    <source>
        <dbReference type="Proteomes" id="UP000034320"/>
    </source>
</evidence>
<dbReference type="AlphaFoldDB" id="A0A0G0ZGB7"/>
<feature type="transmembrane region" description="Helical" evidence="3">
    <location>
        <begin position="12"/>
        <end position="34"/>
    </location>
</feature>
<sequence>MKKRKKRSSPRFVFSKTFYYLGGGALLLILISIFTNKAKPAYLTRQDFLSSGQNVLGEEEKKDEEENEDKEDEKLKAGGSSGKNGTLELKTQDTGNGRETEIETEDGQKIKTKVEDDGSSKIEIEHNDYKIKYELQNGQVVTKTEDGKGEEVELENEEMEDLEDEVENELEDDGIKIATEGSGRLTFEDSRISASTNFPLSIDVGTKQLVVNTPAGQKIVTVLPDEAVNNLLMSGIISKLNNRIKTKANLEFKIRNNEPVYEIDGLKTYRLFALIPVSRPLLVVVSSETGEVITTEKSFLTNAVDFLSP</sequence>
<comment type="caution">
    <text evidence="4">The sequence shown here is derived from an EMBL/GenBank/DDBJ whole genome shotgun (WGS) entry which is preliminary data.</text>
</comment>
<protein>
    <submittedName>
        <fullName evidence="4">Uncharacterized protein</fullName>
    </submittedName>
</protein>
<feature type="region of interest" description="Disordered" evidence="2">
    <location>
        <begin position="53"/>
        <end position="104"/>
    </location>
</feature>
<keyword evidence="3" id="KW-0812">Transmembrane</keyword>
<evidence type="ECO:0000313" key="4">
    <source>
        <dbReference type="EMBL" id="KKS47719.1"/>
    </source>
</evidence>
<dbReference type="Proteomes" id="UP000034320">
    <property type="component" value="Unassembled WGS sequence"/>
</dbReference>
<reference evidence="4 5" key="1">
    <citation type="journal article" date="2015" name="Nature">
        <title>rRNA introns, odd ribosomes, and small enigmatic genomes across a large radiation of phyla.</title>
        <authorList>
            <person name="Brown C.T."/>
            <person name="Hug L.A."/>
            <person name="Thomas B.C."/>
            <person name="Sharon I."/>
            <person name="Castelle C.J."/>
            <person name="Singh A."/>
            <person name="Wilkins M.J."/>
            <person name="Williams K.H."/>
            <person name="Banfield J.F."/>
        </authorList>
    </citation>
    <scope>NUCLEOTIDE SEQUENCE [LARGE SCALE GENOMIC DNA]</scope>
</reference>
<name>A0A0G0ZGB7_9BACT</name>
<feature type="coiled-coil region" evidence="1">
    <location>
        <begin position="145"/>
        <end position="172"/>
    </location>
</feature>
<gene>
    <name evidence="4" type="ORF">UV09_C0003G0064</name>
</gene>
<evidence type="ECO:0000256" key="2">
    <source>
        <dbReference type="SAM" id="MobiDB-lite"/>
    </source>
</evidence>
<evidence type="ECO:0000256" key="1">
    <source>
        <dbReference type="SAM" id="Coils"/>
    </source>
</evidence>
<organism evidence="4 5">
    <name type="scientific">Candidatus Gottesmanbacteria bacterium GW2011_GWA2_42_18</name>
    <dbReference type="NCBI Taxonomy" id="1618442"/>
    <lineage>
        <taxon>Bacteria</taxon>
        <taxon>Candidatus Gottesmaniibacteriota</taxon>
    </lineage>
</organism>
<keyword evidence="3" id="KW-1133">Transmembrane helix</keyword>
<keyword evidence="1" id="KW-0175">Coiled coil</keyword>